<dbReference type="InterPro" id="IPR036291">
    <property type="entry name" value="NAD(P)-bd_dom_sf"/>
</dbReference>
<keyword evidence="6" id="KW-1185">Reference proteome</keyword>
<dbReference type="Pfam" id="PF00106">
    <property type="entry name" value="adh_short"/>
    <property type="match status" value="1"/>
</dbReference>
<protein>
    <submittedName>
        <fullName evidence="5">Uncharacterized protein</fullName>
    </submittedName>
</protein>
<dbReference type="PRINTS" id="PR00081">
    <property type="entry name" value="GDHRDH"/>
</dbReference>
<evidence type="ECO:0000256" key="1">
    <source>
        <dbReference type="ARBA" id="ARBA00006484"/>
    </source>
</evidence>
<keyword evidence="2" id="KW-0521">NADP</keyword>
<evidence type="ECO:0000313" key="6">
    <source>
        <dbReference type="Proteomes" id="UP001586593"/>
    </source>
</evidence>
<accession>A0ABR3X8M9</accession>
<dbReference type="PRINTS" id="PR00080">
    <property type="entry name" value="SDRFAMILY"/>
</dbReference>
<organism evidence="5 6">
    <name type="scientific">Phialemonium thermophilum</name>
    <dbReference type="NCBI Taxonomy" id="223376"/>
    <lineage>
        <taxon>Eukaryota</taxon>
        <taxon>Fungi</taxon>
        <taxon>Dikarya</taxon>
        <taxon>Ascomycota</taxon>
        <taxon>Pezizomycotina</taxon>
        <taxon>Sordariomycetes</taxon>
        <taxon>Sordariomycetidae</taxon>
        <taxon>Cephalothecales</taxon>
        <taxon>Cephalothecaceae</taxon>
        <taxon>Phialemonium</taxon>
    </lineage>
</organism>
<comment type="similarity">
    <text evidence="1 4">Belongs to the short-chain dehydrogenases/reductases (SDR) family.</text>
</comment>
<reference evidence="5 6" key="1">
    <citation type="journal article" date="2024" name="Commun. Biol.">
        <title>Comparative genomic analysis of thermophilic fungi reveals convergent evolutionary adaptations and gene losses.</title>
        <authorList>
            <person name="Steindorff A.S."/>
            <person name="Aguilar-Pontes M.V."/>
            <person name="Robinson A.J."/>
            <person name="Andreopoulos B."/>
            <person name="LaButti K."/>
            <person name="Kuo A."/>
            <person name="Mondo S."/>
            <person name="Riley R."/>
            <person name="Otillar R."/>
            <person name="Haridas S."/>
            <person name="Lipzen A."/>
            <person name="Grimwood J."/>
            <person name="Schmutz J."/>
            <person name="Clum A."/>
            <person name="Reid I.D."/>
            <person name="Moisan M.C."/>
            <person name="Butler G."/>
            <person name="Nguyen T.T.M."/>
            <person name="Dewar K."/>
            <person name="Conant G."/>
            <person name="Drula E."/>
            <person name="Henrissat B."/>
            <person name="Hansel C."/>
            <person name="Singer S."/>
            <person name="Hutchinson M.I."/>
            <person name="de Vries R.P."/>
            <person name="Natvig D.O."/>
            <person name="Powell A.J."/>
            <person name="Tsang A."/>
            <person name="Grigoriev I.V."/>
        </authorList>
    </citation>
    <scope>NUCLEOTIDE SEQUENCE [LARGE SCALE GENOMIC DNA]</scope>
    <source>
        <strain evidence="5 6">ATCC 24622</strain>
    </source>
</reference>
<name>A0ABR3X8M9_9PEZI</name>
<dbReference type="EMBL" id="JAZHXJ010000145">
    <property type="protein sequence ID" value="KAL1872010.1"/>
    <property type="molecule type" value="Genomic_DNA"/>
</dbReference>
<sequence>MAPNPPVQKSVVITGGASGIGLAMAEHFASAGHRVAILDLRGVDVAADLATRHAGSGGTVTFRQCDVTSWKEQSAAFADVFREHGGKIDVVMANAGISEGGVTSAVDLREEEPSEPRLGVVNVNLIGVIYTVKLAAHYMNKGGQRGAASRGTIVCTASNAGLYPFPTAPLYAATKAGVIALVRSLAPHLAPVAIQINALAPAVLETNIAPNKDLFKNMRITPMSTLIRGVAQFVDDPKRTGEVAEIHGNHVTTRHPHDIIDEDSAYNLRTFWGLGYA</sequence>
<keyword evidence="3" id="KW-0560">Oxidoreductase</keyword>
<evidence type="ECO:0000256" key="2">
    <source>
        <dbReference type="ARBA" id="ARBA00022857"/>
    </source>
</evidence>
<comment type="caution">
    <text evidence="5">The sequence shown here is derived from an EMBL/GenBank/DDBJ whole genome shotgun (WGS) entry which is preliminary data.</text>
</comment>
<dbReference type="Proteomes" id="UP001586593">
    <property type="component" value="Unassembled WGS sequence"/>
</dbReference>
<proteinExistence type="inferred from homology"/>
<dbReference type="InterPro" id="IPR020904">
    <property type="entry name" value="Sc_DH/Rdtase_CS"/>
</dbReference>
<gene>
    <name evidence="5" type="ORF">VTK73DRAFT_1754</name>
</gene>
<dbReference type="PROSITE" id="PS00061">
    <property type="entry name" value="ADH_SHORT"/>
    <property type="match status" value="1"/>
</dbReference>
<dbReference type="Gene3D" id="3.40.50.720">
    <property type="entry name" value="NAD(P)-binding Rossmann-like Domain"/>
    <property type="match status" value="1"/>
</dbReference>
<evidence type="ECO:0000256" key="4">
    <source>
        <dbReference type="RuleBase" id="RU000363"/>
    </source>
</evidence>
<evidence type="ECO:0000256" key="3">
    <source>
        <dbReference type="ARBA" id="ARBA00023002"/>
    </source>
</evidence>
<evidence type="ECO:0000313" key="5">
    <source>
        <dbReference type="EMBL" id="KAL1872010.1"/>
    </source>
</evidence>
<dbReference type="SUPFAM" id="SSF51735">
    <property type="entry name" value="NAD(P)-binding Rossmann-fold domains"/>
    <property type="match status" value="1"/>
</dbReference>
<dbReference type="PANTHER" id="PTHR44229:SF4">
    <property type="entry name" value="15-HYDROXYPROSTAGLANDIN DEHYDROGENASE [NAD(+)]"/>
    <property type="match status" value="1"/>
</dbReference>
<dbReference type="PANTHER" id="PTHR44229">
    <property type="entry name" value="15-HYDROXYPROSTAGLANDIN DEHYDROGENASE [NAD(+)]"/>
    <property type="match status" value="1"/>
</dbReference>
<dbReference type="InterPro" id="IPR002347">
    <property type="entry name" value="SDR_fam"/>
</dbReference>